<reference evidence="2 3" key="1">
    <citation type="submission" date="2019-12" db="EMBL/GenBank/DDBJ databases">
        <title>Nesterenkonia muleiensis sp. nov., a novel actinobacterium isolated from sap of Populus euphratica.</title>
        <authorList>
            <person name="Wang R."/>
        </authorList>
    </citation>
    <scope>NUCLEOTIDE SEQUENCE [LARGE SCALE GENOMIC DNA]</scope>
    <source>
        <strain evidence="2 3">F10</strain>
    </source>
</reference>
<dbReference type="PRINTS" id="PR00095">
    <property type="entry name" value="ANTSNTHASEI"/>
</dbReference>
<dbReference type="SUPFAM" id="SSF56322">
    <property type="entry name" value="ADC synthase"/>
    <property type="match status" value="1"/>
</dbReference>
<evidence type="ECO:0000259" key="1">
    <source>
        <dbReference type="Pfam" id="PF00425"/>
    </source>
</evidence>
<dbReference type="Proteomes" id="UP000460157">
    <property type="component" value="Unassembled WGS sequence"/>
</dbReference>
<dbReference type="GO" id="GO:0008153">
    <property type="term" value="P:4-aminobenzoate biosynthetic process"/>
    <property type="evidence" value="ECO:0007669"/>
    <property type="project" value="TreeGrafter"/>
</dbReference>
<dbReference type="AlphaFoldDB" id="A0A7K1UJ71"/>
<organism evidence="2 3">
    <name type="scientific">Nesterenkonia alkaliphila</name>
    <dbReference type="NCBI Taxonomy" id="1463631"/>
    <lineage>
        <taxon>Bacteria</taxon>
        <taxon>Bacillati</taxon>
        <taxon>Actinomycetota</taxon>
        <taxon>Actinomycetes</taxon>
        <taxon>Micrococcales</taxon>
        <taxon>Micrococcaceae</taxon>
        <taxon>Nesterenkonia</taxon>
    </lineage>
</organism>
<evidence type="ECO:0000313" key="3">
    <source>
        <dbReference type="Proteomes" id="UP000460157"/>
    </source>
</evidence>
<dbReference type="GO" id="GO:0000162">
    <property type="term" value="P:L-tryptophan biosynthetic process"/>
    <property type="evidence" value="ECO:0007669"/>
    <property type="project" value="TreeGrafter"/>
</dbReference>
<name>A0A7K1UJ71_9MICC</name>
<dbReference type="PANTHER" id="PTHR11236">
    <property type="entry name" value="AMINOBENZOATE/ANTHRANILATE SYNTHASE"/>
    <property type="match status" value="1"/>
</dbReference>
<dbReference type="EMBL" id="WRPM01000068">
    <property type="protein sequence ID" value="MVT26535.1"/>
    <property type="molecule type" value="Genomic_DNA"/>
</dbReference>
<evidence type="ECO:0000313" key="2">
    <source>
        <dbReference type="EMBL" id="MVT26535.1"/>
    </source>
</evidence>
<dbReference type="Gene3D" id="3.60.120.10">
    <property type="entry name" value="Anthranilate synthase"/>
    <property type="match status" value="1"/>
</dbReference>
<accession>A0A7K1UJ71</accession>
<proteinExistence type="predicted"/>
<comment type="caution">
    <text evidence="2">The sequence shown here is derived from an EMBL/GenBank/DDBJ whole genome shotgun (WGS) entry which is preliminary data.</text>
</comment>
<protein>
    <recommendedName>
        <fullName evidence="1">Chorismate-utilising enzyme C-terminal domain-containing protein</fullName>
    </recommendedName>
</protein>
<dbReference type="Pfam" id="PF00425">
    <property type="entry name" value="Chorismate_bind"/>
    <property type="match status" value="1"/>
</dbReference>
<dbReference type="InterPro" id="IPR015890">
    <property type="entry name" value="Chorismate_C"/>
</dbReference>
<gene>
    <name evidence="2" type="ORF">GNZ21_09230</name>
</gene>
<feature type="domain" description="Chorismate-utilising enzyme C-terminal" evidence="1">
    <location>
        <begin position="214"/>
        <end position="444"/>
    </location>
</feature>
<dbReference type="PANTHER" id="PTHR11236:SF18">
    <property type="entry name" value="AMINODEOXYCHORISMATE SYNTHASE"/>
    <property type="match status" value="1"/>
</dbReference>
<dbReference type="InterPro" id="IPR019999">
    <property type="entry name" value="Anth_synth_I-like"/>
</dbReference>
<keyword evidence="3" id="KW-1185">Reference proteome</keyword>
<dbReference type="GO" id="GO:0046820">
    <property type="term" value="F:4-amino-4-deoxychorismate synthase activity"/>
    <property type="evidence" value="ECO:0007669"/>
    <property type="project" value="TreeGrafter"/>
</dbReference>
<dbReference type="InterPro" id="IPR005801">
    <property type="entry name" value="ADC_synthase"/>
</dbReference>
<dbReference type="GO" id="GO:0005737">
    <property type="term" value="C:cytoplasm"/>
    <property type="evidence" value="ECO:0007669"/>
    <property type="project" value="TreeGrafter"/>
</dbReference>
<sequence length="541" mass="58466">MPLIIPMPCHGLHRRPVPNHRMVPMPAAARATLPFSAAEDAAAELFGSLRQQLGQVPMAFLDSSDHARSPAPHRSRYSILAFSLGRYAHTADLAQDAFGWLAENWKYDAAAPPQVPPGTEQSQPAFQLGWVGWIGYEEQARLFRATHAVVIDHHSHTADVQWLAGDPQAEGLDWVERVRAAVEALRPAPALVSDAPGRPVPRLEQFSLRDARGAYLSKVRQAQRQIYEGNSYEVCLTTAVSGRLRGCPWEVYLRLRQHNRAPFTQFIEFPPRPASPAEAILSTSPERFASISAAGTIRSEPIKGTRPRGSTPETDAAQLADLYRHPKDRAENVMIADLVRNDLSIHAVPGSLRTERLCAVESYPTVHQLVSTISAQLPPRVSRARALADAFPPGSMTGAPKISTMEILRRLETGPRGAYSGAAGWFSSTGACDLAVLIRTAVLTEVPSPGAPVPAALPASSAPPALPGLVAESAEDRPQTQHSLGMTEGKRFGGEAPAWDFHLGLGGAITADSDPEAEWQEIVTKSRGVLGALKAVFPHQD</sequence>